<dbReference type="InterPro" id="IPR037176">
    <property type="entry name" value="Osmotin/thaumatin-like_sf"/>
</dbReference>
<comment type="caution">
    <text evidence="14">The sequence shown here is derived from an EMBL/GenBank/DDBJ whole genome shotgun (WGS) entry which is preliminary data.</text>
</comment>
<dbReference type="FunFam" id="3.20.140.10:FF:000002">
    <property type="entry name" value="Nicotinate phosphoribosyltransferase"/>
    <property type="match status" value="1"/>
</dbReference>
<name>A0A8J5LXJ6_ZINOF</name>
<dbReference type="Pfam" id="PF00314">
    <property type="entry name" value="Thaumatin"/>
    <property type="match status" value="1"/>
</dbReference>
<dbReference type="EMBL" id="JACMSC010000002">
    <property type="protein sequence ID" value="KAG6534972.1"/>
    <property type="molecule type" value="Genomic_DNA"/>
</dbReference>
<dbReference type="FunFam" id="3.20.140.10:FF:000006">
    <property type="entry name" value="Nicotinate phosphoribosyltransferase"/>
    <property type="match status" value="1"/>
</dbReference>
<dbReference type="EC" id="6.3.4.21" evidence="4"/>
<dbReference type="GO" id="GO:0034355">
    <property type="term" value="P:NAD+ biosynthetic process via the salvage pathway"/>
    <property type="evidence" value="ECO:0007669"/>
    <property type="project" value="TreeGrafter"/>
</dbReference>
<dbReference type="InterPro" id="IPR013785">
    <property type="entry name" value="Aldolase_TIM"/>
</dbReference>
<dbReference type="InterPro" id="IPR040727">
    <property type="entry name" value="NAPRTase_N"/>
</dbReference>
<dbReference type="AlphaFoldDB" id="A0A8J5LXJ6"/>
<evidence type="ECO:0000259" key="12">
    <source>
        <dbReference type="Pfam" id="PF17767"/>
    </source>
</evidence>
<dbReference type="InterPro" id="IPR001938">
    <property type="entry name" value="Thaumatin"/>
</dbReference>
<dbReference type="CDD" id="cd09218">
    <property type="entry name" value="TLP-PA"/>
    <property type="match status" value="1"/>
</dbReference>
<keyword evidence="11" id="KW-1133">Transmembrane helix</keyword>
<keyword evidence="8" id="KW-1015">Disulfide bond</keyword>
<dbReference type="Pfam" id="PF17956">
    <property type="entry name" value="NAPRTase_C"/>
    <property type="match status" value="1"/>
</dbReference>
<dbReference type="PRINTS" id="PR00347">
    <property type="entry name" value="THAUMATIN"/>
</dbReference>
<evidence type="ECO:0000256" key="2">
    <source>
        <dbReference type="ARBA" id="ARBA00010607"/>
    </source>
</evidence>
<dbReference type="SUPFAM" id="SSF49870">
    <property type="entry name" value="Osmotin, thaumatin-like protein"/>
    <property type="match status" value="1"/>
</dbReference>
<keyword evidence="6" id="KW-0436">Ligase</keyword>
<dbReference type="CDD" id="cd01570">
    <property type="entry name" value="NAPRTase_A"/>
    <property type="match status" value="1"/>
</dbReference>
<evidence type="ECO:0000256" key="6">
    <source>
        <dbReference type="ARBA" id="ARBA00022598"/>
    </source>
</evidence>
<evidence type="ECO:0000256" key="8">
    <source>
        <dbReference type="ARBA" id="ARBA00023157"/>
    </source>
</evidence>
<dbReference type="GO" id="GO:0005829">
    <property type="term" value="C:cytosol"/>
    <property type="evidence" value="ECO:0007669"/>
    <property type="project" value="TreeGrafter"/>
</dbReference>
<evidence type="ECO:0000256" key="3">
    <source>
        <dbReference type="ARBA" id="ARBA00010897"/>
    </source>
</evidence>
<dbReference type="SUPFAM" id="SSF51690">
    <property type="entry name" value="Nicotinate/Quinolinate PRTase C-terminal domain-like"/>
    <property type="match status" value="2"/>
</dbReference>
<evidence type="ECO:0000256" key="10">
    <source>
        <dbReference type="SAM" id="MobiDB-lite"/>
    </source>
</evidence>
<dbReference type="Pfam" id="PF17767">
    <property type="entry name" value="NAPRTase_N"/>
    <property type="match status" value="1"/>
</dbReference>
<feature type="transmembrane region" description="Helical" evidence="11">
    <location>
        <begin position="1168"/>
        <end position="1197"/>
    </location>
</feature>
<evidence type="ECO:0000313" key="15">
    <source>
        <dbReference type="Proteomes" id="UP000734854"/>
    </source>
</evidence>
<evidence type="ECO:0000259" key="13">
    <source>
        <dbReference type="Pfam" id="PF17956"/>
    </source>
</evidence>
<feature type="compositionally biased region" description="Low complexity" evidence="10">
    <location>
        <begin position="614"/>
        <end position="634"/>
    </location>
</feature>
<comment type="similarity">
    <text evidence="3">Belongs to the NAPRTase family.</text>
</comment>
<dbReference type="PANTHER" id="PTHR11098">
    <property type="entry name" value="NICOTINATE PHOSPHORIBOSYLTRANSFERASE"/>
    <property type="match status" value="1"/>
</dbReference>
<dbReference type="InterPro" id="IPR036068">
    <property type="entry name" value="Nicotinate_pribotase-like_C"/>
</dbReference>
<keyword evidence="5" id="KW-0597">Phosphoprotein</keyword>
<dbReference type="Gene3D" id="3.20.20.70">
    <property type="entry name" value="Aldolase class I"/>
    <property type="match status" value="1"/>
</dbReference>
<evidence type="ECO:0000256" key="11">
    <source>
        <dbReference type="SAM" id="Phobius"/>
    </source>
</evidence>
<dbReference type="UniPathway" id="UPA00253">
    <property type="reaction ID" value="UER00457"/>
</dbReference>
<dbReference type="FunFam" id="2.60.110.10:FF:000002">
    <property type="entry name" value="Thaumatin-like protein 1a"/>
    <property type="match status" value="1"/>
</dbReference>
<dbReference type="InterPro" id="IPR041619">
    <property type="entry name" value="NAPRTase_C"/>
</dbReference>
<keyword evidence="7" id="KW-0662">Pyridine nucleotide biosynthesis</keyword>
<comment type="pathway">
    <text evidence="1">Cofactor biosynthesis; NAD(+) biosynthesis; nicotinate D-ribonucleotide from nicotinate: step 1/1.</text>
</comment>
<evidence type="ECO:0000313" key="14">
    <source>
        <dbReference type="EMBL" id="KAG6534972.1"/>
    </source>
</evidence>
<evidence type="ECO:0000256" key="9">
    <source>
        <dbReference type="ARBA" id="ARBA00048668"/>
    </source>
</evidence>
<dbReference type="GO" id="GO:0004516">
    <property type="term" value="F:nicotinate phosphoribosyltransferase activity"/>
    <property type="evidence" value="ECO:0007669"/>
    <property type="project" value="UniProtKB-EC"/>
</dbReference>
<dbReference type="Gene3D" id="3.20.140.10">
    <property type="entry name" value="nicotinate phosphoribosyltransferase"/>
    <property type="match status" value="2"/>
</dbReference>
<evidence type="ECO:0000256" key="7">
    <source>
        <dbReference type="ARBA" id="ARBA00022642"/>
    </source>
</evidence>
<feature type="region of interest" description="Disordered" evidence="10">
    <location>
        <begin position="569"/>
        <end position="675"/>
    </location>
</feature>
<comment type="similarity">
    <text evidence="2">Belongs to the thaumatin family.</text>
</comment>
<proteinExistence type="inferred from homology"/>
<dbReference type="Proteomes" id="UP000734854">
    <property type="component" value="Unassembled WGS sequence"/>
</dbReference>
<feature type="domain" description="Nicotinate phosphoribosyltransferase N-terminal" evidence="12">
    <location>
        <begin position="28"/>
        <end position="154"/>
    </location>
</feature>
<reference evidence="14 15" key="1">
    <citation type="submission" date="2020-08" db="EMBL/GenBank/DDBJ databases">
        <title>Plant Genome Project.</title>
        <authorList>
            <person name="Zhang R.-G."/>
        </authorList>
    </citation>
    <scope>NUCLEOTIDE SEQUENCE [LARGE SCALE GENOMIC DNA]</scope>
    <source>
        <tissue evidence="14">Rhizome</tissue>
    </source>
</reference>
<evidence type="ECO:0000256" key="1">
    <source>
        <dbReference type="ARBA" id="ARBA00004952"/>
    </source>
</evidence>
<evidence type="ECO:0000256" key="4">
    <source>
        <dbReference type="ARBA" id="ARBA00013236"/>
    </source>
</evidence>
<feature type="domain" description="Nicotinate phosphoribosyltransferase C-terminal" evidence="13">
    <location>
        <begin position="494"/>
        <end position="576"/>
    </location>
</feature>
<dbReference type="PROSITE" id="PS51367">
    <property type="entry name" value="THAUMATIN_2"/>
    <property type="match status" value="1"/>
</dbReference>
<keyword evidence="11" id="KW-0812">Transmembrane</keyword>
<dbReference type="InterPro" id="IPR007229">
    <property type="entry name" value="Nic_PRibTrfase-Fam"/>
</dbReference>
<sequence length="1198" mass="131282">MINANGSNAGEAERSLPPRPTNPMVTPLLTDLYQFTMAYAYWKAGKHRDQAVFDLYFRKNPFGGEYTVFAGLEECIRLLANFKLEDYEIAFLRSAMPTCEDGFFDYLKEIDCAEVEVYAIPEGSVVFPKIPLMRIEGPVAVVQLLETPFMNLVNYSSLVATNAARHRFVSGKSKTLLEFGLRRAQGPDGGISASRYCYMGGFDATRYKLLFYLYLPVYFLIPMGSRTISPIGFQKIALLPLVSHFKLDTSHYSNVEAGRLFGIPLRGTHSHAFVSSYIGLDEIIDKSLVTHDGSRTCHDFVSLVRSWLSKIQLANSLHGAFGETNQSELAAFTSYALAFPNSFLALVDTYDVMKSGLPNFCAVALALGDLGYKAIGIRLDSGDLAYLSIEARKLFCAIEMEFGLPGFGKMNIAASNDLNEETIDALNKQCAVISEEILPFRLQGHEIDAFGIGTYLVTCYAQAALGCVFKLVEINNQPRIKLSEDVTKVSIPCKKRCYRLYGREGYPLVDIMTRDDEPPPKVGERILCRHPFNESKRAYVVPQCVEELLKCYWPGNSDPSEHSIAEMHAKTDSEVTSSLALSSPPRSPRRPVYYVQSPSRDSHDGEKTATSFHSTPALSPTASPPRHSHSSIGPHSRDSSSSRFSGSIKPGARGRKIAAAGSDVADEKGATRGGRIGKRKECATIEEEGLLEDEEEQRGLPRRCYYLAFVLGFAVLFSFFALILWGASRSQKPRVTMKSITFHNFIIQAGTDASLVPTDMSTLNSTVSFSFRNTGSFFGVHVSSTSLQLDYTQLTLATGDVNLPDSISLYEELLPVEEEPEKRGGGGGREKGAFGLRARPAGKAQVPRGRLLPGHDGPRKARLPYFLKELLPLITAIGGGEEEEEEDGDMDHNHVKLLLKLLTLLFLSGVRRTEEARVFTIVNYCKTTIWPGITPGEDFDGGGFVLNPGQSVVFTASVGWNGRIWGRTGCNFDSGGTGSCQTGSCGNTLKCGASGETPATLAEFNLASPDFYDVSLVDGFNLPMTVTPLNAQGGGNCVSVGCDGDLRDSCPAELAVKADGQTIACRSACDVFNTDQYCCRGTFGSATCLPTNYSKPFKKECPSAYSYAYDDRTSLFTCNDADYIVSFCSQSCIAEQMNPEEEPEGMHLPHQQANLQWIAQKSIIREMAVFIALILCGLVVAIIEAVTTDSFLCIWFGK</sequence>
<keyword evidence="11" id="KW-0472">Membrane</keyword>
<dbReference type="SUPFAM" id="SSF54675">
    <property type="entry name" value="Nicotinate/Quinolinate PRTase N-terminal domain-like"/>
    <property type="match status" value="1"/>
</dbReference>
<feature type="region of interest" description="Disordered" evidence="10">
    <location>
        <begin position="1"/>
        <end position="23"/>
    </location>
</feature>
<comment type="catalytic activity">
    <reaction evidence="9">
        <text>5-phospho-alpha-D-ribose 1-diphosphate + nicotinate + ATP + H2O = nicotinate beta-D-ribonucleotide + ADP + phosphate + diphosphate</text>
        <dbReference type="Rhea" id="RHEA:36163"/>
        <dbReference type="ChEBI" id="CHEBI:15377"/>
        <dbReference type="ChEBI" id="CHEBI:30616"/>
        <dbReference type="ChEBI" id="CHEBI:32544"/>
        <dbReference type="ChEBI" id="CHEBI:33019"/>
        <dbReference type="ChEBI" id="CHEBI:43474"/>
        <dbReference type="ChEBI" id="CHEBI:57502"/>
        <dbReference type="ChEBI" id="CHEBI:58017"/>
        <dbReference type="ChEBI" id="CHEBI:456216"/>
        <dbReference type="EC" id="6.3.4.21"/>
    </reaction>
</comment>
<dbReference type="Gene3D" id="2.60.110.10">
    <property type="entry name" value="Thaumatin"/>
    <property type="match status" value="1"/>
</dbReference>
<dbReference type="SMART" id="SM00205">
    <property type="entry name" value="THN"/>
    <property type="match status" value="1"/>
</dbReference>
<dbReference type="PANTHER" id="PTHR11098:SF1">
    <property type="entry name" value="NICOTINATE PHOSPHORIBOSYLTRANSFERASE"/>
    <property type="match status" value="1"/>
</dbReference>
<evidence type="ECO:0000256" key="5">
    <source>
        <dbReference type="ARBA" id="ARBA00022553"/>
    </source>
</evidence>
<keyword evidence="15" id="KW-1185">Reference proteome</keyword>
<accession>A0A8J5LXJ6</accession>
<gene>
    <name evidence="14" type="ORF">ZIOFF_008886</name>
</gene>
<organism evidence="14 15">
    <name type="scientific">Zingiber officinale</name>
    <name type="common">Ginger</name>
    <name type="synonym">Amomum zingiber</name>
    <dbReference type="NCBI Taxonomy" id="94328"/>
    <lineage>
        <taxon>Eukaryota</taxon>
        <taxon>Viridiplantae</taxon>
        <taxon>Streptophyta</taxon>
        <taxon>Embryophyta</taxon>
        <taxon>Tracheophyta</taxon>
        <taxon>Spermatophyta</taxon>
        <taxon>Magnoliopsida</taxon>
        <taxon>Liliopsida</taxon>
        <taxon>Zingiberales</taxon>
        <taxon>Zingiberaceae</taxon>
        <taxon>Zingiber</taxon>
    </lineage>
</organism>
<dbReference type="FunFam" id="3.20.20.70:FF:000113">
    <property type="entry name" value="Nicotinate phosphoribosyltransferase"/>
    <property type="match status" value="1"/>
</dbReference>
<feature type="transmembrane region" description="Helical" evidence="11">
    <location>
        <begin position="705"/>
        <end position="727"/>
    </location>
</feature>
<protein>
    <recommendedName>
        <fullName evidence="4">nicotinate phosphoribosyltransferase</fullName>
        <ecNumber evidence="4">6.3.4.21</ecNumber>
    </recommendedName>
</protein>